<dbReference type="RefSeq" id="WP_011132174.1">
    <property type="nucleotide sequence ID" value="NC_005072.1"/>
</dbReference>
<reference evidence="2 3" key="1">
    <citation type="journal article" date="2003" name="Nature">
        <title>Genome divergence in two Prochlorococcus ecotypes reflects oceanic niche differentiation.</title>
        <authorList>
            <person name="Rocap G."/>
            <person name="Larimer F.W."/>
            <person name="Lamerdin J.E."/>
            <person name="Malfatti S."/>
            <person name="Chain P."/>
            <person name="Ahlgren N.A."/>
            <person name="Arellano A."/>
            <person name="Coleman M."/>
            <person name="Hauser L."/>
            <person name="Hess W.R."/>
            <person name="Johnson Z.I."/>
            <person name="Land M.L."/>
            <person name="Lindell D."/>
            <person name="Post A.F."/>
            <person name="Regala W."/>
            <person name="Shah M."/>
            <person name="Shaw S.L."/>
            <person name="Steglich C."/>
            <person name="Sullivan M.B."/>
            <person name="Ting C.S."/>
            <person name="Tolonen A."/>
            <person name="Webb E.A."/>
            <person name="Zinser E.R."/>
            <person name="Chisholm S.W."/>
        </authorList>
    </citation>
    <scope>NUCLEOTIDE SEQUENCE [LARGE SCALE GENOMIC DNA]</scope>
    <source>
        <strain evidence="3">CCMP1986 / NIES-2087 / MED4</strain>
    </source>
</reference>
<dbReference type="PANTHER" id="PTHR43679">
    <property type="entry name" value="OCTANOYLTRANSFERASE LIPM-RELATED"/>
    <property type="match status" value="1"/>
</dbReference>
<dbReference type="GO" id="GO:0016874">
    <property type="term" value="F:ligase activity"/>
    <property type="evidence" value="ECO:0007669"/>
    <property type="project" value="UniProtKB-KW"/>
</dbReference>
<sequence>MKLTGVEQMALDLHFLEKTISKVEILFTLRFYHWEGNWISLGYHQKAIPPHWEKLLEDGIIKVVRRPSGGGAVLHSGGITYALTFKKPSYKIFSYELVNNWLIKSFNDLGLSLKRGTLKKSIIKENCFESSYVSDLVDQYGFKRIGSAQYRKKGAFLQHGEIQLNPPRDLWFRLFGEEPPKKINLNLTNDEIIKYLINSFLESKSNIKIEKIYYKTDKIKELL</sequence>
<gene>
    <name evidence="2" type="ordered locus">PMM0539</name>
</gene>
<dbReference type="EMBL" id="BX548174">
    <property type="protein sequence ID" value="CAE18998.1"/>
    <property type="molecule type" value="Genomic_DNA"/>
</dbReference>
<dbReference type="KEGG" id="pmm:PMM0539"/>
<dbReference type="PANTHER" id="PTHR43679:SF2">
    <property type="entry name" value="OCTANOYL-[GCVH]:PROTEIN N-OCTANOYLTRANSFERASE"/>
    <property type="match status" value="1"/>
</dbReference>
<accession>Q7V2E1</accession>
<dbReference type="AlphaFoldDB" id="Q7V2E1"/>
<feature type="domain" description="BPL/LPL catalytic" evidence="1">
    <location>
        <begin position="23"/>
        <end position="208"/>
    </location>
</feature>
<dbReference type="InterPro" id="IPR004143">
    <property type="entry name" value="BPL_LPL_catalytic"/>
</dbReference>
<evidence type="ECO:0000259" key="1">
    <source>
        <dbReference type="PROSITE" id="PS51733"/>
    </source>
</evidence>
<name>Q7V2E1_PROMP</name>
<proteinExistence type="predicted"/>
<dbReference type="Proteomes" id="UP000001026">
    <property type="component" value="Chromosome"/>
</dbReference>
<dbReference type="InterPro" id="IPR045864">
    <property type="entry name" value="aa-tRNA-synth_II/BPL/LPL"/>
</dbReference>
<keyword evidence="2" id="KW-0436">Ligase</keyword>
<organism evidence="2 3">
    <name type="scientific">Prochlorococcus marinus subsp. pastoris (strain CCMP1986 / NIES-2087 / MED4)</name>
    <dbReference type="NCBI Taxonomy" id="59919"/>
    <lineage>
        <taxon>Bacteria</taxon>
        <taxon>Bacillati</taxon>
        <taxon>Cyanobacteriota</taxon>
        <taxon>Cyanophyceae</taxon>
        <taxon>Synechococcales</taxon>
        <taxon>Prochlorococcaceae</taxon>
        <taxon>Prochlorococcus</taxon>
    </lineage>
</organism>
<dbReference type="PROSITE" id="PS51733">
    <property type="entry name" value="BPL_LPL_CATALYTIC"/>
    <property type="match status" value="1"/>
</dbReference>
<dbReference type="Gene3D" id="3.30.930.10">
    <property type="entry name" value="Bira Bifunctional Protein, Domain 2"/>
    <property type="match status" value="1"/>
</dbReference>
<dbReference type="HOGENOM" id="CLU_022986_5_3_3"/>
<protein>
    <submittedName>
        <fullName evidence="2">Biotin/lipoate A/B protein ligase family</fullName>
    </submittedName>
</protein>
<dbReference type="eggNOG" id="COG0095">
    <property type="taxonomic scope" value="Bacteria"/>
</dbReference>
<dbReference type="SUPFAM" id="SSF55681">
    <property type="entry name" value="Class II aaRS and biotin synthetases"/>
    <property type="match status" value="1"/>
</dbReference>
<dbReference type="InterPro" id="IPR050664">
    <property type="entry name" value="Octanoyltrans_LipM/LipL"/>
</dbReference>
<evidence type="ECO:0000313" key="3">
    <source>
        <dbReference type="Proteomes" id="UP000001026"/>
    </source>
</evidence>
<evidence type="ECO:0000313" key="2">
    <source>
        <dbReference type="EMBL" id="CAE18998.1"/>
    </source>
</evidence>
<dbReference type="STRING" id="59919.PMM0539"/>
<dbReference type="OrthoDB" id="9774653at2"/>
<dbReference type="Pfam" id="PF21948">
    <property type="entry name" value="LplA-B_cat"/>
    <property type="match status" value="1"/>
</dbReference>